<dbReference type="FunFam" id="3.40.1640.10:FF:000002">
    <property type="entry name" value="DUF1445 domain protein"/>
    <property type="match status" value="1"/>
</dbReference>
<protein>
    <recommendedName>
        <fullName evidence="5">DUF1445 domain-containing protein</fullName>
    </recommendedName>
</protein>
<keyword evidence="2" id="KW-0456">Lyase</keyword>
<name>A0A5N6K2A2_MONLA</name>
<dbReference type="OrthoDB" id="10262538at2759"/>
<dbReference type="GO" id="GO:0006536">
    <property type="term" value="P:glutamate metabolic process"/>
    <property type="evidence" value="ECO:0007669"/>
    <property type="project" value="TreeGrafter"/>
</dbReference>
<evidence type="ECO:0008006" key="5">
    <source>
        <dbReference type="Google" id="ProtNLM"/>
    </source>
</evidence>
<dbReference type="PANTHER" id="PTHR32022:SF10">
    <property type="entry name" value="D-GLUTAMATE CYCLASE, MITOCHONDRIAL"/>
    <property type="match status" value="1"/>
</dbReference>
<accession>A0A5N6K2A2</accession>
<dbReference type="Gene3D" id="3.30.2040.10">
    <property type="entry name" value="PSTPO5379-like domain"/>
    <property type="match status" value="1"/>
</dbReference>
<dbReference type="EMBL" id="VIGI01000009">
    <property type="protein sequence ID" value="KAB8296288.1"/>
    <property type="molecule type" value="Genomic_DNA"/>
</dbReference>
<gene>
    <name evidence="3" type="ORF">EYC80_009061</name>
</gene>
<dbReference type="AlphaFoldDB" id="A0A5N6K2A2"/>
<dbReference type="Pfam" id="PF07286">
    <property type="entry name" value="D-Glu_cyclase"/>
    <property type="match status" value="1"/>
</dbReference>
<organism evidence="3 4">
    <name type="scientific">Monilinia laxa</name>
    <name type="common">Brown rot fungus</name>
    <name type="synonym">Sclerotinia laxa</name>
    <dbReference type="NCBI Taxonomy" id="61186"/>
    <lineage>
        <taxon>Eukaryota</taxon>
        <taxon>Fungi</taxon>
        <taxon>Dikarya</taxon>
        <taxon>Ascomycota</taxon>
        <taxon>Pezizomycotina</taxon>
        <taxon>Leotiomycetes</taxon>
        <taxon>Helotiales</taxon>
        <taxon>Sclerotiniaceae</taxon>
        <taxon>Monilinia</taxon>
    </lineage>
</organism>
<comment type="similarity">
    <text evidence="1">Belongs to the D-glutamate cyclase family.</text>
</comment>
<dbReference type="InterPro" id="IPR038021">
    <property type="entry name" value="Putative_hydro-lyase"/>
</dbReference>
<dbReference type="GO" id="GO:0047820">
    <property type="term" value="F:D-glutamate cyclase activity"/>
    <property type="evidence" value="ECO:0007669"/>
    <property type="project" value="TreeGrafter"/>
</dbReference>
<dbReference type="Proteomes" id="UP000326757">
    <property type="component" value="Unassembled WGS sequence"/>
</dbReference>
<dbReference type="SUPFAM" id="SSF160920">
    <property type="entry name" value="PSTPO5379-like"/>
    <property type="match status" value="1"/>
</dbReference>
<proteinExistence type="inferred from homology"/>
<evidence type="ECO:0000256" key="1">
    <source>
        <dbReference type="ARBA" id="ARBA00007896"/>
    </source>
</evidence>
<keyword evidence="4" id="KW-1185">Reference proteome</keyword>
<dbReference type="FunFam" id="3.30.2040.10:FF:000001">
    <property type="entry name" value="D-glutamate cyclase, mitochondrial"/>
    <property type="match status" value="1"/>
</dbReference>
<dbReference type="PANTHER" id="PTHR32022">
    <property type="entry name" value="D-GLUTAMATE CYCLASE, MITOCHONDRIAL"/>
    <property type="match status" value="1"/>
</dbReference>
<dbReference type="InterPro" id="IPR009906">
    <property type="entry name" value="D-Glu_cyclase"/>
</dbReference>
<sequence>MASCIDSSSPAIDPARRRALVPESLLMEGVNVRISARKGETKGPTSALAPSYLQANLIVLPSGYADDFTRFCQRNPVPCPLIAKSATVGSYNALVSWIEGVTGEELATDIDIRTDAPKYMVYKDGELVGDQINDIKTYWTDDHVAFLIGCSYSFEDALKTGGLMPRHSRQRRNVPMYKTNISLCPAGAFDRGTYIVSMRPYRKDQIERVREITRPYLATHGEPIAWGWEAVAQLGIKDINKPDWGDRSVDDEGCNLEPARGHGDELVPVFWGCGVTPQYAVMSAGLKGVVMGHAPGHMLVLDCRDDDLLRNRFERGKNWHTRHRFLNIQFDDEIACWAEPSGMIAQRTNVYSCIVNSTCVSVSNATWLKWLNVDPLSSNSFRRSNHSKAFTSL</sequence>
<evidence type="ECO:0000313" key="4">
    <source>
        <dbReference type="Proteomes" id="UP000326757"/>
    </source>
</evidence>
<reference evidence="3 4" key="1">
    <citation type="submission" date="2019-06" db="EMBL/GenBank/DDBJ databases">
        <title>Genome Sequence of the Brown Rot Fungal Pathogen Monilinia laxa.</title>
        <authorList>
            <person name="De Miccolis Angelini R.M."/>
            <person name="Landi L."/>
            <person name="Abate D."/>
            <person name="Pollastro S."/>
            <person name="Romanazzi G."/>
            <person name="Faretra F."/>
        </authorList>
    </citation>
    <scope>NUCLEOTIDE SEQUENCE [LARGE SCALE GENOMIC DNA]</scope>
    <source>
        <strain evidence="3 4">Mlax316</strain>
    </source>
</reference>
<evidence type="ECO:0000313" key="3">
    <source>
        <dbReference type="EMBL" id="KAB8296288.1"/>
    </source>
</evidence>
<dbReference type="Gene3D" id="3.40.1640.10">
    <property type="entry name" value="PSTPO5379-like"/>
    <property type="match status" value="1"/>
</dbReference>
<comment type="caution">
    <text evidence="3">The sequence shown here is derived from an EMBL/GenBank/DDBJ whole genome shotgun (WGS) entry which is preliminary data.</text>
</comment>
<evidence type="ECO:0000256" key="2">
    <source>
        <dbReference type="ARBA" id="ARBA00023239"/>
    </source>
</evidence>